<evidence type="ECO:0000313" key="14">
    <source>
        <dbReference type="Proteomes" id="UP001301388"/>
    </source>
</evidence>
<dbReference type="InterPro" id="IPR050054">
    <property type="entry name" value="UPRTase/APRTase"/>
</dbReference>
<dbReference type="EMBL" id="JAYGIE010000023">
    <property type="protein sequence ID" value="MEA5477357.1"/>
    <property type="molecule type" value="Genomic_DNA"/>
</dbReference>
<dbReference type="InterPro" id="IPR000836">
    <property type="entry name" value="PRTase_dom"/>
</dbReference>
<sequence length="178" mass="19448">MVKYSMDFKSIIRDIPDFPQQGIIFRDITPLLAHRDGLTAIIQDFKTKFAELNIGEIDCIIGIESRGFILGAALAMALGCSFVPVRKPKKLPSAVFRVEYSLEYGTDTLEMHQDAISVGERVVIIDDVIATGGTAAATAKLIKEAGAELLGYGFLIELDFLNGRKALPEVPIVSLVNY</sequence>
<dbReference type="InterPro" id="IPR005764">
    <property type="entry name" value="Ade_phspho_trans"/>
</dbReference>
<dbReference type="SUPFAM" id="SSF53271">
    <property type="entry name" value="PRTase-like"/>
    <property type="match status" value="1"/>
</dbReference>
<keyword evidence="8 11" id="KW-0328">Glycosyltransferase</keyword>
<comment type="catalytic activity">
    <reaction evidence="1 11">
        <text>AMP + diphosphate = 5-phospho-alpha-D-ribose 1-diphosphate + adenine</text>
        <dbReference type="Rhea" id="RHEA:16609"/>
        <dbReference type="ChEBI" id="CHEBI:16708"/>
        <dbReference type="ChEBI" id="CHEBI:33019"/>
        <dbReference type="ChEBI" id="CHEBI:58017"/>
        <dbReference type="ChEBI" id="CHEBI:456215"/>
        <dbReference type="EC" id="2.4.2.7"/>
    </reaction>
</comment>
<dbReference type="CDD" id="cd06223">
    <property type="entry name" value="PRTases_typeI"/>
    <property type="match status" value="1"/>
</dbReference>
<comment type="similarity">
    <text evidence="5 11">Belongs to the purine/pyrimidine phosphoribosyltransferase family.</text>
</comment>
<evidence type="ECO:0000259" key="12">
    <source>
        <dbReference type="Pfam" id="PF00156"/>
    </source>
</evidence>
<reference evidence="13 14" key="1">
    <citation type="submission" date="2023-12" db="EMBL/GenBank/DDBJ databases">
        <title>Baltic Sea Cyanobacteria.</title>
        <authorList>
            <person name="Delbaje E."/>
            <person name="Fewer D.P."/>
            <person name="Shishido T.K."/>
        </authorList>
    </citation>
    <scope>NUCLEOTIDE SEQUENCE [LARGE SCALE GENOMIC DNA]</scope>
    <source>
        <strain evidence="13 14">UHCC 0370</strain>
    </source>
</reference>
<comment type="pathway">
    <text evidence="4 11">Purine metabolism; AMP biosynthesis via salvage pathway; AMP from adenine: step 1/1.</text>
</comment>
<evidence type="ECO:0000256" key="1">
    <source>
        <dbReference type="ARBA" id="ARBA00000868"/>
    </source>
</evidence>
<evidence type="ECO:0000256" key="7">
    <source>
        <dbReference type="ARBA" id="ARBA00022490"/>
    </source>
</evidence>
<name>A0ABU5TGV9_9CYAN</name>
<dbReference type="InterPro" id="IPR029057">
    <property type="entry name" value="PRTase-like"/>
</dbReference>
<evidence type="ECO:0000256" key="11">
    <source>
        <dbReference type="HAMAP-Rule" id="MF_00004"/>
    </source>
</evidence>
<evidence type="ECO:0000256" key="6">
    <source>
        <dbReference type="ARBA" id="ARBA00011893"/>
    </source>
</evidence>
<evidence type="ECO:0000256" key="3">
    <source>
        <dbReference type="ARBA" id="ARBA00004496"/>
    </source>
</evidence>
<evidence type="ECO:0000256" key="5">
    <source>
        <dbReference type="ARBA" id="ARBA00008391"/>
    </source>
</evidence>
<keyword evidence="10 11" id="KW-0660">Purine salvage</keyword>
<dbReference type="NCBIfam" id="NF002636">
    <property type="entry name" value="PRK02304.1-5"/>
    <property type="match status" value="1"/>
</dbReference>
<dbReference type="Proteomes" id="UP001301388">
    <property type="component" value="Unassembled WGS sequence"/>
</dbReference>
<keyword evidence="7 11" id="KW-0963">Cytoplasm</keyword>
<evidence type="ECO:0000313" key="13">
    <source>
        <dbReference type="EMBL" id="MEA5477357.1"/>
    </source>
</evidence>
<feature type="domain" description="Phosphoribosyltransferase" evidence="12">
    <location>
        <begin position="55"/>
        <end position="155"/>
    </location>
</feature>
<dbReference type="EC" id="2.4.2.7" evidence="6 11"/>
<evidence type="ECO:0000256" key="8">
    <source>
        <dbReference type="ARBA" id="ARBA00022676"/>
    </source>
</evidence>
<evidence type="ECO:0000256" key="2">
    <source>
        <dbReference type="ARBA" id="ARBA00003968"/>
    </source>
</evidence>
<comment type="function">
    <text evidence="2 11">Catalyzes a salvage reaction resulting in the formation of AMP, that is energically less costly than de novo synthesis.</text>
</comment>
<gene>
    <name evidence="11" type="primary">apt</name>
    <name evidence="13" type="ORF">VB774_06965</name>
</gene>
<protein>
    <recommendedName>
        <fullName evidence="6 11">Adenine phosphoribosyltransferase</fullName>
        <shortName evidence="11">APRT</shortName>
        <ecNumber evidence="6 11">2.4.2.7</ecNumber>
    </recommendedName>
</protein>
<dbReference type="NCBIfam" id="TIGR01090">
    <property type="entry name" value="apt"/>
    <property type="match status" value="1"/>
</dbReference>
<dbReference type="PANTHER" id="PTHR32315">
    <property type="entry name" value="ADENINE PHOSPHORIBOSYLTRANSFERASE"/>
    <property type="match status" value="1"/>
</dbReference>
<comment type="subcellular location">
    <subcellularLocation>
        <location evidence="3 11">Cytoplasm</location>
    </subcellularLocation>
</comment>
<comment type="subunit">
    <text evidence="11">Homodimer.</text>
</comment>
<dbReference type="HAMAP" id="MF_00004">
    <property type="entry name" value="Aden_phosphoribosyltr"/>
    <property type="match status" value="1"/>
</dbReference>
<dbReference type="Pfam" id="PF00156">
    <property type="entry name" value="Pribosyltran"/>
    <property type="match status" value="1"/>
</dbReference>
<evidence type="ECO:0000256" key="10">
    <source>
        <dbReference type="ARBA" id="ARBA00022726"/>
    </source>
</evidence>
<evidence type="ECO:0000256" key="9">
    <source>
        <dbReference type="ARBA" id="ARBA00022679"/>
    </source>
</evidence>
<comment type="caution">
    <text evidence="13">The sequence shown here is derived from an EMBL/GenBank/DDBJ whole genome shotgun (WGS) entry which is preliminary data.</text>
</comment>
<dbReference type="NCBIfam" id="NF002634">
    <property type="entry name" value="PRK02304.1-3"/>
    <property type="match status" value="1"/>
</dbReference>
<keyword evidence="9 11" id="KW-0808">Transferase</keyword>
<evidence type="ECO:0000256" key="4">
    <source>
        <dbReference type="ARBA" id="ARBA00004659"/>
    </source>
</evidence>
<dbReference type="GO" id="GO:0003999">
    <property type="term" value="F:adenine phosphoribosyltransferase activity"/>
    <property type="evidence" value="ECO:0007669"/>
    <property type="project" value="UniProtKB-EC"/>
</dbReference>
<accession>A0ABU5TGV9</accession>
<dbReference type="Gene3D" id="3.40.50.2020">
    <property type="match status" value="1"/>
</dbReference>
<proteinExistence type="inferred from homology"/>
<dbReference type="PANTHER" id="PTHR32315:SF3">
    <property type="entry name" value="ADENINE PHOSPHORIBOSYLTRANSFERASE"/>
    <property type="match status" value="1"/>
</dbReference>
<organism evidence="13 14">
    <name type="scientific">Pseudanabaena galeata UHCC 0370</name>
    <dbReference type="NCBI Taxonomy" id="3110310"/>
    <lineage>
        <taxon>Bacteria</taxon>
        <taxon>Bacillati</taxon>
        <taxon>Cyanobacteriota</taxon>
        <taxon>Cyanophyceae</taxon>
        <taxon>Pseudanabaenales</taxon>
        <taxon>Pseudanabaenaceae</taxon>
        <taxon>Pseudanabaena</taxon>
    </lineage>
</organism>
<keyword evidence="14" id="KW-1185">Reference proteome</keyword>